<comment type="pathway">
    <text evidence="3">Lipid metabolism; fatty acid biosynthesis.</text>
</comment>
<evidence type="ECO:0000259" key="4">
    <source>
        <dbReference type="PROSITE" id="PS50075"/>
    </source>
</evidence>
<dbReference type="InterPro" id="IPR036736">
    <property type="entry name" value="ACP-like_sf"/>
</dbReference>
<accession>A0ABQ5R4I4</accession>
<dbReference type="Pfam" id="PF00550">
    <property type="entry name" value="PP-binding"/>
    <property type="match status" value="1"/>
</dbReference>
<comment type="PTM">
    <text evidence="3">4'-phosphopantetheine is transferred from CoA to a specific serine of apo-ACP by AcpS. This modification is essential for activity because fatty acids are bound in thioester linkage to the sulfhydryl of the prosthetic group.</text>
</comment>
<keyword evidence="3" id="KW-0276">Fatty acid metabolism</keyword>
<dbReference type="PROSITE" id="PS50075">
    <property type="entry name" value="CARRIER"/>
    <property type="match status" value="1"/>
</dbReference>
<evidence type="ECO:0000313" key="5">
    <source>
        <dbReference type="EMBL" id="GLI01102.1"/>
    </source>
</evidence>
<evidence type="ECO:0000256" key="2">
    <source>
        <dbReference type="ARBA" id="ARBA00022553"/>
    </source>
</evidence>
<sequence>MPNVSAARLRDLAAEVFEVGPEEVTEGASFYEDLGVDSLQKVELVVRIERQLGVKLTDEEAAGLRDIGDTLAVLRGKGLYIGP</sequence>
<comment type="caution">
    <text evidence="5">The sequence shown here is derived from an EMBL/GenBank/DDBJ whole genome shotgun (WGS) entry which is preliminary data.</text>
</comment>
<keyword evidence="3" id="KW-0275">Fatty acid biosynthesis</keyword>
<organism evidence="5 6">
    <name type="scientific">Phytohabitans aurantiacus</name>
    <dbReference type="NCBI Taxonomy" id="3016789"/>
    <lineage>
        <taxon>Bacteria</taxon>
        <taxon>Bacillati</taxon>
        <taxon>Actinomycetota</taxon>
        <taxon>Actinomycetes</taxon>
        <taxon>Micromonosporales</taxon>
        <taxon>Micromonosporaceae</taxon>
    </lineage>
</organism>
<protein>
    <recommendedName>
        <fullName evidence="3">Acyl carrier protein</fullName>
        <shortName evidence="3">ACP</shortName>
    </recommendedName>
</protein>
<keyword evidence="3" id="KW-0963">Cytoplasm</keyword>
<name>A0ABQ5R4I4_9ACTN</name>
<evidence type="ECO:0000256" key="3">
    <source>
        <dbReference type="HAMAP-Rule" id="MF_01217"/>
    </source>
</evidence>
<keyword evidence="3" id="KW-0444">Lipid biosynthesis</keyword>
<dbReference type="InterPro" id="IPR009081">
    <property type="entry name" value="PP-bd_ACP"/>
</dbReference>
<feature type="domain" description="Carrier" evidence="4">
    <location>
        <begin position="3"/>
        <end position="78"/>
    </location>
</feature>
<dbReference type="EMBL" id="BSDI01000040">
    <property type="protein sequence ID" value="GLI01102.1"/>
    <property type="molecule type" value="Genomic_DNA"/>
</dbReference>
<comment type="function">
    <text evidence="3">Carrier of the growing fatty acid chain in fatty acid biosynthesis.</text>
</comment>
<keyword evidence="6" id="KW-1185">Reference proteome</keyword>
<feature type="modified residue" description="O-(pantetheine 4'-phosphoryl)serine" evidence="3">
    <location>
        <position position="38"/>
    </location>
</feature>
<keyword evidence="1 3" id="KW-0596">Phosphopantetheine</keyword>
<keyword evidence="2 3" id="KW-0597">Phosphoprotein</keyword>
<dbReference type="InterPro" id="IPR003231">
    <property type="entry name" value="ACP"/>
</dbReference>
<evidence type="ECO:0000256" key="1">
    <source>
        <dbReference type="ARBA" id="ARBA00022450"/>
    </source>
</evidence>
<comment type="subcellular location">
    <subcellularLocation>
        <location evidence="3">Cytoplasm</location>
    </subcellularLocation>
</comment>
<dbReference type="RefSeq" id="WP_281901840.1">
    <property type="nucleotide sequence ID" value="NZ_BSDI01000040.1"/>
</dbReference>
<reference evidence="5" key="1">
    <citation type="submission" date="2022-12" db="EMBL/GenBank/DDBJ databases">
        <title>New Phytohabitans aurantiacus sp. RD004123 nov., an actinomycete isolated from soil.</title>
        <authorList>
            <person name="Triningsih D.W."/>
            <person name="Harunari E."/>
            <person name="Igarashi Y."/>
        </authorList>
    </citation>
    <scope>NUCLEOTIDE SEQUENCE</scope>
    <source>
        <strain evidence="5">RD004123</strain>
    </source>
</reference>
<proteinExistence type="inferred from homology"/>
<dbReference type="SUPFAM" id="SSF47336">
    <property type="entry name" value="ACP-like"/>
    <property type="match status" value="1"/>
</dbReference>
<dbReference type="Gene3D" id="1.10.1200.10">
    <property type="entry name" value="ACP-like"/>
    <property type="match status" value="1"/>
</dbReference>
<evidence type="ECO:0000313" key="6">
    <source>
        <dbReference type="Proteomes" id="UP001144280"/>
    </source>
</evidence>
<dbReference type="Proteomes" id="UP001144280">
    <property type="component" value="Unassembled WGS sequence"/>
</dbReference>
<comment type="similarity">
    <text evidence="3">Belongs to the acyl carrier protein (ACP) family.</text>
</comment>
<keyword evidence="3" id="KW-0443">Lipid metabolism</keyword>
<dbReference type="HAMAP" id="MF_01217">
    <property type="entry name" value="Acyl_carrier"/>
    <property type="match status" value="1"/>
</dbReference>
<gene>
    <name evidence="3" type="primary">acpP</name>
    <name evidence="5" type="ORF">Pa4123_63780</name>
</gene>